<evidence type="ECO:0000313" key="3">
    <source>
        <dbReference type="Proteomes" id="UP000094598"/>
    </source>
</evidence>
<accession>A0AAC9HI68</accession>
<proteinExistence type="predicted"/>
<gene>
    <name evidence="1" type="ORF">Maut_02167</name>
    <name evidence="2" type="ORF">MTAT_19400</name>
</gene>
<name>A0AAC9HI68_NEOTH</name>
<evidence type="ECO:0000313" key="1">
    <source>
        <dbReference type="EMBL" id="AOQ24597.1"/>
    </source>
</evidence>
<protein>
    <submittedName>
        <fullName evidence="1">Uncharacterized protein</fullName>
    </submittedName>
</protein>
<dbReference type="Proteomes" id="UP000094598">
    <property type="component" value="Chromosome"/>
</dbReference>
<dbReference type="RefSeq" id="WP_155768214.1">
    <property type="nucleotide sequence ID" value="NZ_CP017019.1"/>
</dbReference>
<reference evidence="2 4" key="2">
    <citation type="submission" date="2019-05" db="EMBL/GenBank/DDBJ databases">
        <title>Genome sequence of Moorella thermoacetica ATCC 33924.</title>
        <authorList>
            <person name="Poehlein A."/>
            <person name="Bengelsdorf F.R."/>
            <person name="Duerre P."/>
            <person name="Daniel R."/>
        </authorList>
    </citation>
    <scope>NUCLEOTIDE SEQUENCE [LARGE SCALE GENOMIC DNA]</scope>
    <source>
        <strain evidence="2 4">ATCC 33924</strain>
    </source>
</reference>
<dbReference type="EMBL" id="CP017019">
    <property type="protein sequence ID" value="AOQ24597.1"/>
    <property type="molecule type" value="Genomic_DNA"/>
</dbReference>
<reference evidence="1 3" key="1">
    <citation type="submission" date="2016-08" db="EMBL/GenBank/DDBJ databases">
        <title>Moorella thermoacetica DSM 103132.</title>
        <authorList>
            <person name="Jendresen C.B."/>
            <person name="Redl S.M."/>
            <person name="Jensen T.O."/>
            <person name="Nielsen A.T."/>
        </authorList>
    </citation>
    <scope>NUCLEOTIDE SEQUENCE [LARGE SCALE GENOMIC DNA]</scope>
    <source>
        <strain evidence="1 3">DSM 103132</strain>
    </source>
</reference>
<dbReference type="EMBL" id="VCDX01000006">
    <property type="protein sequence ID" value="TYL12698.1"/>
    <property type="molecule type" value="Genomic_DNA"/>
</dbReference>
<keyword evidence="4" id="KW-1185">Reference proteome</keyword>
<evidence type="ECO:0000313" key="4">
    <source>
        <dbReference type="Proteomes" id="UP000322283"/>
    </source>
</evidence>
<evidence type="ECO:0000313" key="2">
    <source>
        <dbReference type="EMBL" id="TYL12698.1"/>
    </source>
</evidence>
<dbReference type="AlphaFoldDB" id="A0AAC9HI68"/>
<sequence>MARTNYIVGELIKELQKYPADAPVGIVDLGGGAIVDSIRISYENQTLWLYLS</sequence>
<dbReference type="Proteomes" id="UP000322283">
    <property type="component" value="Unassembled WGS sequence"/>
</dbReference>
<organism evidence="1 3">
    <name type="scientific">Neomoorella thermoacetica</name>
    <name type="common">Clostridium thermoaceticum</name>
    <dbReference type="NCBI Taxonomy" id="1525"/>
    <lineage>
        <taxon>Bacteria</taxon>
        <taxon>Bacillati</taxon>
        <taxon>Bacillota</taxon>
        <taxon>Clostridia</taxon>
        <taxon>Neomoorellales</taxon>
        <taxon>Neomoorellaceae</taxon>
        <taxon>Neomoorella</taxon>
    </lineage>
</organism>